<organism evidence="2 3">
    <name type="scientific">Fuscibacter oryzae</name>
    <dbReference type="NCBI Taxonomy" id="2803939"/>
    <lineage>
        <taxon>Bacteria</taxon>
        <taxon>Pseudomonadati</taxon>
        <taxon>Pseudomonadota</taxon>
        <taxon>Alphaproteobacteria</taxon>
        <taxon>Rhodobacterales</taxon>
        <taxon>Paracoccaceae</taxon>
        <taxon>Fuscibacter</taxon>
    </lineage>
</organism>
<dbReference type="Proteomes" id="UP000619033">
    <property type="component" value="Unassembled WGS sequence"/>
</dbReference>
<dbReference type="EMBL" id="JAESVP010000007">
    <property type="protein sequence ID" value="MBL4929387.1"/>
    <property type="molecule type" value="Genomic_DNA"/>
</dbReference>
<gene>
    <name evidence="2" type="ORF">JI744_14865</name>
</gene>
<keyword evidence="3" id="KW-1185">Reference proteome</keyword>
<feature type="domain" description="Cupin type-2" evidence="1">
    <location>
        <begin position="19"/>
        <end position="90"/>
    </location>
</feature>
<sequence length="100" mass="10575">MEQAVATVLVEDARVRVTRFDFAPGAATGWHRHGMDYVITAITDCPMRIVGPDGAARDVLVPAGTAYVRDAGVEHDVVNAGSALMSFVEIELKAPVSPAP</sequence>
<evidence type="ECO:0000313" key="2">
    <source>
        <dbReference type="EMBL" id="MBL4929387.1"/>
    </source>
</evidence>
<reference evidence="2" key="1">
    <citation type="submission" date="2021-01" db="EMBL/GenBank/DDBJ databases">
        <title>Genome seq and assembly of Tabrizicola sp. KVB23.</title>
        <authorList>
            <person name="Chhetri G."/>
        </authorList>
    </citation>
    <scope>NUCLEOTIDE SEQUENCE</scope>
    <source>
        <strain evidence="2">KVB23</strain>
    </source>
</reference>
<evidence type="ECO:0000259" key="1">
    <source>
        <dbReference type="Pfam" id="PF07883"/>
    </source>
</evidence>
<proteinExistence type="predicted"/>
<dbReference type="AlphaFoldDB" id="A0A8J7SVC7"/>
<accession>A0A8J7SVC7</accession>
<protein>
    <submittedName>
        <fullName evidence="2">Cupin domain-containing protein</fullName>
    </submittedName>
</protein>
<dbReference type="Gene3D" id="2.60.120.10">
    <property type="entry name" value="Jelly Rolls"/>
    <property type="match status" value="1"/>
</dbReference>
<name>A0A8J7SVC7_9RHOB</name>
<dbReference type="CDD" id="cd06982">
    <property type="entry name" value="cupin_BauB-like"/>
    <property type="match status" value="1"/>
</dbReference>
<dbReference type="SUPFAM" id="SSF51182">
    <property type="entry name" value="RmlC-like cupins"/>
    <property type="match status" value="1"/>
</dbReference>
<dbReference type="RefSeq" id="WP_202661918.1">
    <property type="nucleotide sequence ID" value="NZ_JAESVP010000007.1"/>
</dbReference>
<dbReference type="Pfam" id="PF07883">
    <property type="entry name" value="Cupin_2"/>
    <property type="match status" value="1"/>
</dbReference>
<evidence type="ECO:0000313" key="3">
    <source>
        <dbReference type="Proteomes" id="UP000619033"/>
    </source>
</evidence>
<dbReference type="InterPro" id="IPR013096">
    <property type="entry name" value="Cupin_2"/>
</dbReference>
<dbReference type="InterPro" id="IPR014710">
    <property type="entry name" value="RmlC-like_jellyroll"/>
</dbReference>
<comment type="caution">
    <text evidence="2">The sequence shown here is derived from an EMBL/GenBank/DDBJ whole genome shotgun (WGS) entry which is preliminary data.</text>
</comment>
<dbReference type="InterPro" id="IPR011051">
    <property type="entry name" value="RmlC_Cupin_sf"/>
</dbReference>